<name>A0AAC8UVE3_9LACO</name>
<proteinExistence type="predicted"/>
<feature type="compositionally biased region" description="Polar residues" evidence="1">
    <location>
        <begin position="30"/>
        <end position="43"/>
    </location>
</feature>
<accession>A0AAC8UVE3</accession>
<evidence type="ECO:0000313" key="2">
    <source>
        <dbReference type="EMBL" id="AKP64968.1"/>
    </source>
</evidence>
<dbReference type="AlphaFoldDB" id="A0AAC8UVE3"/>
<organism evidence="2 3">
    <name type="scientific">Levilactobacillus koreensis</name>
    <dbReference type="NCBI Taxonomy" id="637971"/>
    <lineage>
        <taxon>Bacteria</taxon>
        <taxon>Bacillati</taxon>
        <taxon>Bacillota</taxon>
        <taxon>Bacilli</taxon>
        <taxon>Lactobacillales</taxon>
        <taxon>Lactobacillaceae</taxon>
        <taxon>Levilactobacillus</taxon>
    </lineage>
</organism>
<dbReference type="RefSeq" id="WP_048734763.1">
    <property type="nucleotide sequence ID" value="NZ_CP012033.1"/>
</dbReference>
<sequence length="163" mass="18064">MSNKLKNSLLIIAVAVIAVLGTLLYTNHRQAQQATPSATSTKVETIDDDSDDHDTAANRYAYEIDNLDAQQASTSGQRIRITGRVEREGQGQVKHPATHVRLTVNQKTLTVKLKANNQFTTTVSAPKVKRVWAYAAYQDNGKWHRVSETEDEDVDGVNDVDND</sequence>
<evidence type="ECO:0000256" key="1">
    <source>
        <dbReference type="SAM" id="MobiDB-lite"/>
    </source>
</evidence>
<gene>
    <name evidence="2" type="ORF">ABN16_08095</name>
</gene>
<feature type="region of interest" description="Disordered" evidence="1">
    <location>
        <begin position="30"/>
        <end position="52"/>
    </location>
</feature>
<protein>
    <submittedName>
        <fullName evidence="2">Uncharacterized protein</fullName>
    </submittedName>
</protein>
<keyword evidence="3" id="KW-1185">Reference proteome</keyword>
<dbReference type="KEGG" id="lko:ABN16_08095"/>
<dbReference type="EMBL" id="CP012033">
    <property type="protein sequence ID" value="AKP64968.1"/>
    <property type="molecule type" value="Genomic_DNA"/>
</dbReference>
<evidence type="ECO:0000313" key="3">
    <source>
        <dbReference type="Proteomes" id="UP000036000"/>
    </source>
</evidence>
<reference evidence="2 3" key="1">
    <citation type="submission" date="2015-07" db="EMBL/GenBank/DDBJ databases">
        <title>Lactobacillus korensis/26-25/ whole genome sequencing.</title>
        <authorList>
            <person name="Kim M.K."/>
            <person name="Im W.-T."/>
            <person name="Srinivasan S."/>
            <person name="Lee J.-J."/>
        </authorList>
    </citation>
    <scope>NUCLEOTIDE SEQUENCE [LARGE SCALE GENOMIC DNA]</scope>
    <source>
        <strain evidence="2 3">26-25</strain>
    </source>
</reference>
<dbReference type="Proteomes" id="UP000036000">
    <property type="component" value="Chromosome"/>
</dbReference>